<evidence type="ECO:0000313" key="1">
    <source>
        <dbReference type="EMBL" id="PQJ09712.1"/>
    </source>
</evidence>
<organism evidence="1 2">
    <name type="scientific">Flavipsychrobacter stenotrophus</name>
    <dbReference type="NCBI Taxonomy" id="2077091"/>
    <lineage>
        <taxon>Bacteria</taxon>
        <taxon>Pseudomonadati</taxon>
        <taxon>Bacteroidota</taxon>
        <taxon>Chitinophagia</taxon>
        <taxon>Chitinophagales</taxon>
        <taxon>Chitinophagaceae</taxon>
        <taxon>Flavipsychrobacter</taxon>
    </lineage>
</organism>
<dbReference type="Proteomes" id="UP000239872">
    <property type="component" value="Unassembled WGS sequence"/>
</dbReference>
<comment type="caution">
    <text evidence="1">The sequence shown here is derived from an EMBL/GenBank/DDBJ whole genome shotgun (WGS) entry which is preliminary data.</text>
</comment>
<keyword evidence="2" id="KW-1185">Reference proteome</keyword>
<name>A0A2S7SS20_9BACT</name>
<dbReference type="EMBL" id="PPSL01000005">
    <property type="protein sequence ID" value="PQJ09712.1"/>
    <property type="molecule type" value="Genomic_DNA"/>
</dbReference>
<dbReference type="RefSeq" id="WP_105040484.1">
    <property type="nucleotide sequence ID" value="NZ_PPSL01000005.1"/>
</dbReference>
<reference evidence="1 2" key="1">
    <citation type="submission" date="2018-01" db="EMBL/GenBank/DDBJ databases">
        <title>A novel member of the phylum Bacteroidetes isolated from glacier ice.</title>
        <authorList>
            <person name="Liu Q."/>
            <person name="Xin Y.-H."/>
        </authorList>
    </citation>
    <scope>NUCLEOTIDE SEQUENCE [LARGE SCALE GENOMIC DNA]</scope>
    <source>
        <strain evidence="1 2">RB1R16</strain>
    </source>
</reference>
<dbReference type="OrthoDB" id="666031at2"/>
<gene>
    <name evidence="1" type="ORF">CJD36_017425</name>
</gene>
<evidence type="ECO:0000313" key="2">
    <source>
        <dbReference type="Proteomes" id="UP000239872"/>
    </source>
</evidence>
<dbReference type="AlphaFoldDB" id="A0A2S7SS20"/>
<dbReference type="InterPro" id="IPR021725">
    <property type="entry name" value="Cdd1"/>
</dbReference>
<dbReference type="Pfam" id="PF11731">
    <property type="entry name" value="Cdd1"/>
    <property type="match status" value="1"/>
</dbReference>
<proteinExistence type="predicted"/>
<protein>
    <submittedName>
        <fullName evidence="1">Pathogenicity locus</fullName>
    </submittedName>
</protein>
<accession>A0A2S7SS20</accession>
<sequence>MVTKRTYKVDLTVEEKAQLRAAKFKIADLSSLSTDDIGSILNVAPVRAREINALITFQSIPSIGIKFAEDLISIGYYSLEELAIKDGPTLIHELETHCGYWIDPCVEDQCRLVVDYANNKDKTKNWWDFTAERKVYRVQNGYPATRPVKPWFETLGYKNE</sequence>